<evidence type="ECO:0000313" key="4">
    <source>
        <dbReference type="Proteomes" id="UP001500399"/>
    </source>
</evidence>
<proteinExistence type="inferred from homology"/>
<dbReference type="Proteomes" id="UP001500399">
    <property type="component" value="Unassembled WGS sequence"/>
</dbReference>
<evidence type="ECO:0000256" key="2">
    <source>
        <dbReference type="ARBA" id="ARBA00022649"/>
    </source>
</evidence>
<name>A0ABN0SUK1_9FIRM</name>
<evidence type="ECO:0000256" key="1">
    <source>
        <dbReference type="ARBA" id="ARBA00007521"/>
    </source>
</evidence>
<keyword evidence="4" id="KW-1185">Reference proteome</keyword>
<keyword evidence="2" id="KW-1277">Toxin-antitoxin system</keyword>
<reference evidence="3 4" key="1">
    <citation type="journal article" date="2019" name="Int. J. Syst. Evol. Microbiol.">
        <title>The Global Catalogue of Microorganisms (GCM) 10K type strain sequencing project: providing services to taxonomists for standard genome sequencing and annotation.</title>
        <authorList>
            <consortium name="The Broad Institute Genomics Platform"/>
            <consortium name="The Broad Institute Genome Sequencing Center for Infectious Disease"/>
            <person name="Wu L."/>
            <person name="Ma J."/>
        </authorList>
    </citation>
    <scope>NUCLEOTIDE SEQUENCE [LARGE SCALE GENOMIC DNA]</scope>
    <source>
        <strain evidence="3 4">JCM 8542</strain>
    </source>
</reference>
<accession>A0ABN0SUK1</accession>
<comment type="similarity">
    <text evidence="1">Belongs to the PemK/MazF family.</text>
</comment>
<evidence type="ECO:0000313" key="3">
    <source>
        <dbReference type="EMBL" id="GAA0200747.1"/>
    </source>
</evidence>
<dbReference type="SUPFAM" id="SSF50118">
    <property type="entry name" value="Cell growth inhibitor/plasmid maintenance toxic component"/>
    <property type="match status" value="1"/>
</dbReference>
<dbReference type="InterPro" id="IPR003477">
    <property type="entry name" value="PemK-like"/>
</dbReference>
<protein>
    <recommendedName>
        <fullName evidence="5">PemK-like protein</fullName>
    </recommendedName>
</protein>
<dbReference type="Pfam" id="PF02452">
    <property type="entry name" value="PemK_toxin"/>
    <property type="match status" value="1"/>
</dbReference>
<gene>
    <name evidence="3" type="ORF">GCM10008919_00070</name>
</gene>
<organism evidence="3 4">
    <name type="scientific">Selenomonas dianae</name>
    <dbReference type="NCBI Taxonomy" id="135079"/>
    <lineage>
        <taxon>Bacteria</taxon>
        <taxon>Bacillati</taxon>
        <taxon>Bacillota</taxon>
        <taxon>Negativicutes</taxon>
        <taxon>Selenomonadales</taxon>
        <taxon>Selenomonadaceae</taxon>
        <taxon>Selenomonas</taxon>
    </lineage>
</organism>
<comment type="caution">
    <text evidence="3">The sequence shown here is derived from an EMBL/GenBank/DDBJ whole genome shotgun (WGS) entry which is preliminary data.</text>
</comment>
<dbReference type="Gene3D" id="2.30.30.110">
    <property type="match status" value="1"/>
</dbReference>
<sequence length="198" mass="23179">MDYKDPNNRVHLIRLRSQTLRRYYHYIHDQLRSNYKKAAIFILWLGKYLSYQLNEQRFRPNYNINYRRGQVILVDFGYRIGSELGGAHYAVVMDVRSSKHNNQLTVVPLRSNKGKDTRYLSIYTVNIGTEVKDILNRHNHTTADMYDETIADVGQMCTISKMRIITPTKARDYLAGECLSASAMTSIQDKIQLLFFEN</sequence>
<dbReference type="InterPro" id="IPR011067">
    <property type="entry name" value="Plasmid_toxin/cell-grow_inhib"/>
</dbReference>
<evidence type="ECO:0008006" key="5">
    <source>
        <dbReference type="Google" id="ProtNLM"/>
    </source>
</evidence>
<dbReference type="EMBL" id="BAAACR010000001">
    <property type="protein sequence ID" value="GAA0200747.1"/>
    <property type="molecule type" value="Genomic_DNA"/>
</dbReference>